<proteinExistence type="predicted"/>
<name>A0ABT0YB35_9ACTN</name>
<dbReference type="EMBL" id="JAMQOL010000057">
    <property type="protein sequence ID" value="MCM4083258.1"/>
    <property type="molecule type" value="Genomic_DNA"/>
</dbReference>
<sequence length="85" mass="9505">MTTYETLDLHTRVARYEAALEELRSSHHDVRALLQDQVLYERWQQIGVELGFVAGHGAGAAPNGQQADLQALNQQIPQMSESWAS</sequence>
<accession>A0ABT0YB35</accession>
<evidence type="ECO:0000313" key="2">
    <source>
        <dbReference type="Proteomes" id="UP001523216"/>
    </source>
</evidence>
<comment type="caution">
    <text evidence="1">The sequence shown here is derived from an EMBL/GenBank/DDBJ whole genome shotgun (WGS) entry which is preliminary data.</text>
</comment>
<keyword evidence="2" id="KW-1185">Reference proteome</keyword>
<dbReference type="RefSeq" id="WP_251802968.1">
    <property type="nucleotide sequence ID" value="NZ_JAMQOL010000057.1"/>
</dbReference>
<reference evidence="1 2" key="1">
    <citation type="submission" date="2022-06" db="EMBL/GenBank/DDBJ databases">
        <title>Actinoplanes abujensis sp. nov., isolated from Nigerian arid soil.</title>
        <authorList>
            <person name="Ding P."/>
        </authorList>
    </citation>
    <scope>NUCLEOTIDE SEQUENCE [LARGE SCALE GENOMIC DNA]</scope>
    <source>
        <strain evidence="2">TRM88002</strain>
    </source>
</reference>
<protein>
    <submittedName>
        <fullName evidence="1">Uncharacterized protein</fullName>
    </submittedName>
</protein>
<gene>
    <name evidence="1" type="ORF">LXN57_37490</name>
</gene>
<organism evidence="1 2">
    <name type="scientific">Paractinoplanes hotanensis</name>
    <dbReference type="NCBI Taxonomy" id="2906497"/>
    <lineage>
        <taxon>Bacteria</taxon>
        <taxon>Bacillati</taxon>
        <taxon>Actinomycetota</taxon>
        <taxon>Actinomycetes</taxon>
        <taxon>Micromonosporales</taxon>
        <taxon>Micromonosporaceae</taxon>
        <taxon>Paractinoplanes</taxon>
    </lineage>
</organism>
<dbReference type="Proteomes" id="UP001523216">
    <property type="component" value="Unassembled WGS sequence"/>
</dbReference>
<evidence type="ECO:0000313" key="1">
    <source>
        <dbReference type="EMBL" id="MCM4083258.1"/>
    </source>
</evidence>